<accession>W1PV30</accession>
<feature type="region of interest" description="Disordered" evidence="1">
    <location>
        <begin position="82"/>
        <end position="102"/>
    </location>
</feature>
<keyword evidence="3" id="KW-1185">Reference proteome</keyword>
<evidence type="ECO:0000313" key="3">
    <source>
        <dbReference type="Proteomes" id="UP000017836"/>
    </source>
</evidence>
<protein>
    <submittedName>
        <fullName evidence="2">Uncharacterized protein</fullName>
    </submittedName>
</protein>
<feature type="region of interest" description="Disordered" evidence="1">
    <location>
        <begin position="1"/>
        <end position="29"/>
    </location>
</feature>
<reference evidence="3" key="1">
    <citation type="journal article" date="2013" name="Science">
        <title>The Amborella genome and the evolution of flowering plants.</title>
        <authorList>
            <consortium name="Amborella Genome Project"/>
        </authorList>
    </citation>
    <scope>NUCLEOTIDE SEQUENCE [LARGE SCALE GENOMIC DNA]</scope>
</reference>
<dbReference type="HOGENOM" id="CLU_2281197_0_0_1"/>
<organism evidence="2 3">
    <name type="scientific">Amborella trichopoda</name>
    <dbReference type="NCBI Taxonomy" id="13333"/>
    <lineage>
        <taxon>Eukaryota</taxon>
        <taxon>Viridiplantae</taxon>
        <taxon>Streptophyta</taxon>
        <taxon>Embryophyta</taxon>
        <taxon>Tracheophyta</taxon>
        <taxon>Spermatophyta</taxon>
        <taxon>Magnoliopsida</taxon>
        <taxon>Amborellales</taxon>
        <taxon>Amborellaceae</taxon>
        <taxon>Amborella</taxon>
    </lineage>
</organism>
<name>W1PV30_AMBTC</name>
<evidence type="ECO:0000313" key="2">
    <source>
        <dbReference type="EMBL" id="ERN11933.1"/>
    </source>
</evidence>
<sequence length="102" mass="11287">MGMPKLIDRGGSINSRFGSEIGQNQPQHIGMPWAKIDKKSGGIDLNRWACPNSSIRAVRSTADWAQKSGRIDLNTWACPQVESTSTHGHAPRWNRPQHMGLP</sequence>
<dbReference type="Gramene" id="ERN11933">
    <property type="protein sequence ID" value="ERN11933"/>
    <property type="gene ID" value="AMTR_s00020p00248270"/>
</dbReference>
<proteinExistence type="predicted"/>
<gene>
    <name evidence="2" type="ORF">AMTR_s00020p00248270</name>
</gene>
<evidence type="ECO:0000256" key="1">
    <source>
        <dbReference type="SAM" id="MobiDB-lite"/>
    </source>
</evidence>
<dbReference type="Proteomes" id="UP000017836">
    <property type="component" value="Unassembled WGS sequence"/>
</dbReference>
<feature type="compositionally biased region" description="Polar residues" evidence="1">
    <location>
        <begin position="12"/>
        <end position="27"/>
    </location>
</feature>
<dbReference type="EMBL" id="KI392664">
    <property type="protein sequence ID" value="ERN11933.1"/>
    <property type="molecule type" value="Genomic_DNA"/>
</dbReference>
<dbReference type="AlphaFoldDB" id="W1PV30"/>